<dbReference type="InterPro" id="IPR006260">
    <property type="entry name" value="TonB/TolA_C"/>
</dbReference>
<dbReference type="InterPro" id="IPR037682">
    <property type="entry name" value="TonB_C"/>
</dbReference>
<comment type="similarity">
    <text evidence="2">Belongs to the TonB family.</text>
</comment>
<evidence type="ECO:0000256" key="2">
    <source>
        <dbReference type="ARBA" id="ARBA00006555"/>
    </source>
</evidence>
<comment type="caution">
    <text evidence="12">The sequence shown here is derived from an EMBL/GenBank/DDBJ whole genome shotgun (WGS) entry which is preliminary data.</text>
</comment>
<dbReference type="EMBL" id="BAABDI010000036">
    <property type="protein sequence ID" value="GAA3989306.1"/>
    <property type="molecule type" value="Genomic_DNA"/>
</dbReference>
<feature type="signal peptide" evidence="10">
    <location>
        <begin position="1"/>
        <end position="18"/>
    </location>
</feature>
<protein>
    <recommendedName>
        <fullName evidence="11">TonB C-terminal domain-containing protein</fullName>
    </recommendedName>
</protein>
<evidence type="ECO:0000256" key="7">
    <source>
        <dbReference type="ARBA" id="ARBA00022927"/>
    </source>
</evidence>
<dbReference type="RefSeq" id="WP_345126848.1">
    <property type="nucleotide sequence ID" value="NZ_BAABDI010000036.1"/>
</dbReference>
<name>A0ABP7QX40_9BACT</name>
<reference evidence="13" key="1">
    <citation type="journal article" date="2019" name="Int. J. Syst. Evol. Microbiol.">
        <title>The Global Catalogue of Microorganisms (GCM) 10K type strain sequencing project: providing services to taxonomists for standard genome sequencing and annotation.</title>
        <authorList>
            <consortium name="The Broad Institute Genomics Platform"/>
            <consortium name="The Broad Institute Genome Sequencing Center for Infectious Disease"/>
            <person name="Wu L."/>
            <person name="Ma J."/>
        </authorList>
    </citation>
    <scope>NUCLEOTIDE SEQUENCE [LARGE SCALE GENOMIC DNA]</scope>
    <source>
        <strain evidence="13">JCM 17217</strain>
    </source>
</reference>
<feature type="domain" description="TonB C-terminal" evidence="11">
    <location>
        <begin position="58"/>
        <end position="154"/>
    </location>
</feature>
<evidence type="ECO:0000313" key="12">
    <source>
        <dbReference type="EMBL" id="GAA3989306.1"/>
    </source>
</evidence>
<keyword evidence="4" id="KW-1003">Cell membrane</keyword>
<keyword evidence="5" id="KW-0997">Cell inner membrane</keyword>
<dbReference type="Gene3D" id="3.30.1150.10">
    <property type="match status" value="1"/>
</dbReference>
<keyword evidence="13" id="KW-1185">Reference proteome</keyword>
<proteinExistence type="inferred from homology"/>
<keyword evidence="6" id="KW-0812">Transmembrane</keyword>
<keyword evidence="9" id="KW-0472">Membrane</keyword>
<evidence type="ECO:0000256" key="8">
    <source>
        <dbReference type="ARBA" id="ARBA00022989"/>
    </source>
</evidence>
<dbReference type="InterPro" id="IPR051045">
    <property type="entry name" value="TonB-dependent_transducer"/>
</dbReference>
<comment type="subcellular location">
    <subcellularLocation>
        <location evidence="1">Cell inner membrane</location>
        <topology evidence="1">Single-pass membrane protein</topology>
        <orientation evidence="1">Periplasmic side</orientation>
    </subcellularLocation>
</comment>
<evidence type="ECO:0000256" key="4">
    <source>
        <dbReference type="ARBA" id="ARBA00022475"/>
    </source>
</evidence>
<keyword evidence="7" id="KW-0653">Protein transport</keyword>
<keyword evidence="8" id="KW-1133">Transmembrane helix</keyword>
<keyword evidence="3" id="KW-0813">Transport</keyword>
<dbReference type="Pfam" id="PF03544">
    <property type="entry name" value="TonB_C"/>
    <property type="match status" value="1"/>
</dbReference>
<evidence type="ECO:0000256" key="9">
    <source>
        <dbReference type="ARBA" id="ARBA00023136"/>
    </source>
</evidence>
<dbReference type="NCBIfam" id="TIGR01352">
    <property type="entry name" value="tonB_Cterm"/>
    <property type="match status" value="1"/>
</dbReference>
<organism evidence="12 13">
    <name type="scientific">Hymenobacter antarcticus</name>
    <dbReference type="NCBI Taxonomy" id="486270"/>
    <lineage>
        <taxon>Bacteria</taxon>
        <taxon>Pseudomonadati</taxon>
        <taxon>Bacteroidota</taxon>
        <taxon>Cytophagia</taxon>
        <taxon>Cytophagales</taxon>
        <taxon>Hymenobacteraceae</taxon>
        <taxon>Hymenobacter</taxon>
    </lineage>
</organism>
<evidence type="ECO:0000259" key="11">
    <source>
        <dbReference type="PROSITE" id="PS52015"/>
    </source>
</evidence>
<keyword evidence="10" id="KW-0732">Signal</keyword>
<evidence type="ECO:0000256" key="5">
    <source>
        <dbReference type="ARBA" id="ARBA00022519"/>
    </source>
</evidence>
<evidence type="ECO:0000256" key="3">
    <source>
        <dbReference type="ARBA" id="ARBA00022448"/>
    </source>
</evidence>
<dbReference type="Proteomes" id="UP001501556">
    <property type="component" value="Unassembled WGS sequence"/>
</dbReference>
<dbReference type="SUPFAM" id="SSF74653">
    <property type="entry name" value="TolA/TonB C-terminal domain"/>
    <property type="match status" value="1"/>
</dbReference>
<evidence type="ECO:0000256" key="1">
    <source>
        <dbReference type="ARBA" id="ARBA00004383"/>
    </source>
</evidence>
<evidence type="ECO:0000256" key="10">
    <source>
        <dbReference type="SAM" id="SignalP"/>
    </source>
</evidence>
<dbReference type="PANTHER" id="PTHR33446">
    <property type="entry name" value="PROTEIN TONB-RELATED"/>
    <property type="match status" value="1"/>
</dbReference>
<dbReference type="PROSITE" id="PS52015">
    <property type="entry name" value="TONB_CTD"/>
    <property type="match status" value="1"/>
</dbReference>
<sequence length="163" mass="17410">MKILFFTLALLGPAAGFAQQTTPAPGTGQQTIVLRPGDMKVQAHPDANRPDRVPVYPGGPDGLGLFFLEHIQYPAAARAKNLSGTVLVTATLNADGSVTDPKVARSLSPECDAEALRVVPLLTGWQPAMRRGRPVAMLIQLPVPFGGAGEIKVEQVRRQPKRK</sequence>
<evidence type="ECO:0000256" key="6">
    <source>
        <dbReference type="ARBA" id="ARBA00022692"/>
    </source>
</evidence>
<accession>A0ABP7QX40</accession>
<evidence type="ECO:0000313" key="13">
    <source>
        <dbReference type="Proteomes" id="UP001501556"/>
    </source>
</evidence>
<dbReference type="PANTHER" id="PTHR33446:SF2">
    <property type="entry name" value="PROTEIN TONB"/>
    <property type="match status" value="1"/>
</dbReference>
<feature type="chain" id="PRO_5047124273" description="TonB C-terminal domain-containing protein" evidence="10">
    <location>
        <begin position="19"/>
        <end position="163"/>
    </location>
</feature>
<gene>
    <name evidence="12" type="ORF">GCM10022407_37340</name>
</gene>